<dbReference type="InterPro" id="IPR014729">
    <property type="entry name" value="Rossmann-like_a/b/a_fold"/>
</dbReference>
<dbReference type="InterPro" id="IPR002500">
    <property type="entry name" value="PAPS_reduct_dom"/>
</dbReference>
<keyword evidence="7" id="KW-0547">Nucleotide-binding</keyword>
<dbReference type="Pfam" id="PF01507">
    <property type="entry name" value="PAPS_reduct"/>
    <property type="match status" value="1"/>
</dbReference>
<feature type="domain" description="Phosphoadenosine phosphosulphate reductase" evidence="13">
    <location>
        <begin position="43"/>
        <end position="194"/>
    </location>
</feature>
<organism evidence="14 15">
    <name type="scientific">Trichomonas vaginalis (strain ATCC PRA-98 / G3)</name>
    <dbReference type="NCBI Taxonomy" id="412133"/>
    <lineage>
        <taxon>Eukaryota</taxon>
        <taxon>Metamonada</taxon>
        <taxon>Parabasalia</taxon>
        <taxon>Trichomonadida</taxon>
        <taxon>Trichomonadidae</taxon>
        <taxon>Trichomonas</taxon>
    </lineage>
</organism>
<evidence type="ECO:0000313" key="14">
    <source>
        <dbReference type="EMBL" id="EAY21295.1"/>
    </source>
</evidence>
<dbReference type="STRING" id="5722.A2DE77"/>
<evidence type="ECO:0000256" key="6">
    <source>
        <dbReference type="ARBA" id="ARBA00022695"/>
    </source>
</evidence>
<dbReference type="KEGG" id="tva:5466843"/>
<dbReference type="EC" id="2.7.7.2" evidence="2"/>
<evidence type="ECO:0000256" key="5">
    <source>
        <dbReference type="ARBA" id="ARBA00022679"/>
    </source>
</evidence>
<dbReference type="PANTHER" id="PTHR23293">
    <property type="entry name" value="FAD SYNTHETASE-RELATED FMN ADENYLYLTRANSFERASE"/>
    <property type="match status" value="1"/>
</dbReference>
<evidence type="ECO:0000256" key="12">
    <source>
        <dbReference type="ARBA" id="ARBA00049494"/>
    </source>
</evidence>
<dbReference type="CDD" id="cd23948">
    <property type="entry name" value="FAD_synthase"/>
    <property type="match status" value="1"/>
</dbReference>
<evidence type="ECO:0000259" key="13">
    <source>
        <dbReference type="Pfam" id="PF01507"/>
    </source>
</evidence>
<dbReference type="InParanoid" id="A2DE77"/>
<keyword evidence="15" id="KW-1185">Reference proteome</keyword>
<evidence type="ECO:0000256" key="7">
    <source>
        <dbReference type="ARBA" id="ARBA00022741"/>
    </source>
</evidence>
<dbReference type="GO" id="GO:0005524">
    <property type="term" value="F:ATP binding"/>
    <property type="evidence" value="ECO:0007669"/>
    <property type="project" value="UniProtKB-KW"/>
</dbReference>
<keyword evidence="5" id="KW-0808">Transferase</keyword>
<sequence length="227" mass="26069">MNSIGQLMFPRYAKFSPTLNGKIAITSKVLKLAYADHGPEIGLCFNGGKDSSVVLDLVRRFHESAKISTPVRPFFIKEKNDFPEITEFVKQTEERIGVTIRKVQSDSIKNAIEKIVEEDRIYSFFLGQRKTDPNCSNIKEFNLTSDDWVHAMRIFPILNWAYKDIWEYIDALELPVCSLYSKGYTSIGNTKNTIPNPRLYNPNTKQFAHARELKDEAAERLSRIDVL</sequence>
<dbReference type="GO" id="GO:0003919">
    <property type="term" value="F:FMN adenylyltransferase activity"/>
    <property type="evidence" value="ECO:0000318"/>
    <property type="project" value="GO_Central"/>
</dbReference>
<gene>
    <name evidence="14" type="ORF">TVAG_166700</name>
</gene>
<reference evidence="14" key="1">
    <citation type="submission" date="2006-10" db="EMBL/GenBank/DDBJ databases">
        <authorList>
            <person name="Amadeo P."/>
            <person name="Zhao Q."/>
            <person name="Wortman J."/>
            <person name="Fraser-Liggett C."/>
            <person name="Carlton J."/>
        </authorList>
    </citation>
    <scope>NUCLEOTIDE SEQUENCE</scope>
    <source>
        <strain evidence="14">G3</strain>
    </source>
</reference>
<keyword evidence="3" id="KW-0285">Flavoprotein</keyword>
<dbReference type="RefSeq" id="XP_001582281.1">
    <property type="nucleotide sequence ID" value="XM_001582231.1"/>
</dbReference>
<protein>
    <recommendedName>
        <fullName evidence="2">FAD synthase</fullName>
        <ecNumber evidence="2">2.7.7.2</ecNumber>
    </recommendedName>
    <alternativeName>
        <fullName evidence="10">FAD pyrophosphorylase</fullName>
    </alternativeName>
    <alternativeName>
        <fullName evidence="11">FMN adenylyltransferase</fullName>
    </alternativeName>
</protein>
<keyword evidence="4" id="KW-0288">FMN</keyword>
<keyword evidence="9" id="KW-0067">ATP-binding</keyword>
<evidence type="ECO:0000256" key="4">
    <source>
        <dbReference type="ARBA" id="ARBA00022643"/>
    </source>
</evidence>
<keyword evidence="6" id="KW-0548">Nucleotidyltransferase</keyword>
<dbReference type="PANTHER" id="PTHR23293:SF9">
    <property type="entry name" value="FAD SYNTHASE"/>
    <property type="match status" value="1"/>
</dbReference>
<dbReference type="AlphaFoldDB" id="A2DE77"/>
<evidence type="ECO:0000256" key="9">
    <source>
        <dbReference type="ARBA" id="ARBA00022840"/>
    </source>
</evidence>
<accession>A2DE77</accession>
<comment type="pathway">
    <text evidence="1">Cofactor biosynthesis; FAD biosynthesis; FAD from FMN: step 1/1.</text>
</comment>
<proteinExistence type="predicted"/>
<dbReference type="SUPFAM" id="SSF52402">
    <property type="entry name" value="Adenine nucleotide alpha hydrolases-like"/>
    <property type="match status" value="1"/>
</dbReference>
<dbReference type="FunFam" id="3.40.50.620:FF:000432">
    <property type="entry name" value="Phosphoadenosine phosphosulfate reductase family protein"/>
    <property type="match status" value="1"/>
</dbReference>
<dbReference type="Gene3D" id="3.40.50.620">
    <property type="entry name" value="HUPs"/>
    <property type="match status" value="1"/>
</dbReference>
<evidence type="ECO:0000256" key="1">
    <source>
        <dbReference type="ARBA" id="ARBA00004726"/>
    </source>
</evidence>
<name>A2DE77_TRIV3</name>
<reference evidence="14" key="2">
    <citation type="journal article" date="2007" name="Science">
        <title>Draft genome sequence of the sexually transmitted pathogen Trichomonas vaginalis.</title>
        <authorList>
            <person name="Carlton J.M."/>
            <person name="Hirt R.P."/>
            <person name="Silva J.C."/>
            <person name="Delcher A.L."/>
            <person name="Schatz M."/>
            <person name="Zhao Q."/>
            <person name="Wortman J.R."/>
            <person name="Bidwell S.L."/>
            <person name="Alsmark U.C.M."/>
            <person name="Besteiro S."/>
            <person name="Sicheritz-Ponten T."/>
            <person name="Noel C.J."/>
            <person name="Dacks J.B."/>
            <person name="Foster P.G."/>
            <person name="Simillion C."/>
            <person name="Van de Peer Y."/>
            <person name="Miranda-Saavedra D."/>
            <person name="Barton G.J."/>
            <person name="Westrop G.D."/>
            <person name="Mueller S."/>
            <person name="Dessi D."/>
            <person name="Fiori P.L."/>
            <person name="Ren Q."/>
            <person name="Paulsen I."/>
            <person name="Zhang H."/>
            <person name="Bastida-Corcuera F.D."/>
            <person name="Simoes-Barbosa A."/>
            <person name="Brown M.T."/>
            <person name="Hayes R.D."/>
            <person name="Mukherjee M."/>
            <person name="Okumura C.Y."/>
            <person name="Schneider R."/>
            <person name="Smith A.J."/>
            <person name="Vanacova S."/>
            <person name="Villalvazo M."/>
            <person name="Haas B.J."/>
            <person name="Pertea M."/>
            <person name="Feldblyum T.V."/>
            <person name="Utterback T.R."/>
            <person name="Shu C.L."/>
            <person name="Osoegawa K."/>
            <person name="de Jong P.J."/>
            <person name="Hrdy I."/>
            <person name="Horvathova L."/>
            <person name="Zubacova Z."/>
            <person name="Dolezal P."/>
            <person name="Malik S.B."/>
            <person name="Logsdon J.M. Jr."/>
            <person name="Henze K."/>
            <person name="Gupta A."/>
            <person name="Wang C.C."/>
            <person name="Dunne R.L."/>
            <person name="Upcroft J.A."/>
            <person name="Upcroft P."/>
            <person name="White O."/>
            <person name="Salzberg S.L."/>
            <person name="Tang P."/>
            <person name="Chiu C.-H."/>
            <person name="Lee Y.-S."/>
            <person name="Embley T.M."/>
            <person name="Coombs G.H."/>
            <person name="Mottram J.C."/>
            <person name="Tachezy J."/>
            <person name="Fraser-Liggett C.M."/>
            <person name="Johnson P.J."/>
        </authorList>
    </citation>
    <scope>NUCLEOTIDE SEQUENCE [LARGE SCALE GENOMIC DNA]</scope>
    <source>
        <strain evidence="14">G3</strain>
    </source>
</reference>
<dbReference type="VEuPathDB" id="TrichDB:TVAGG3_0174830"/>
<comment type="catalytic activity">
    <reaction evidence="12">
        <text>FMN + ATP + H(+) = FAD + diphosphate</text>
        <dbReference type="Rhea" id="RHEA:17237"/>
        <dbReference type="ChEBI" id="CHEBI:15378"/>
        <dbReference type="ChEBI" id="CHEBI:30616"/>
        <dbReference type="ChEBI" id="CHEBI:33019"/>
        <dbReference type="ChEBI" id="CHEBI:57692"/>
        <dbReference type="ChEBI" id="CHEBI:58210"/>
        <dbReference type="EC" id="2.7.7.2"/>
    </reaction>
</comment>
<evidence type="ECO:0000256" key="11">
    <source>
        <dbReference type="ARBA" id="ARBA00031871"/>
    </source>
</evidence>
<dbReference type="FunCoup" id="A2DE77">
    <property type="interactions" value="112"/>
</dbReference>
<dbReference type="eggNOG" id="KOG2644">
    <property type="taxonomic scope" value="Eukaryota"/>
</dbReference>
<dbReference type="SMR" id="A2DE77"/>
<evidence type="ECO:0000256" key="3">
    <source>
        <dbReference type="ARBA" id="ARBA00022630"/>
    </source>
</evidence>
<evidence type="ECO:0000256" key="2">
    <source>
        <dbReference type="ARBA" id="ARBA00012393"/>
    </source>
</evidence>
<evidence type="ECO:0000256" key="8">
    <source>
        <dbReference type="ARBA" id="ARBA00022827"/>
    </source>
</evidence>
<dbReference type="GO" id="GO:0006747">
    <property type="term" value="P:FAD biosynthetic process"/>
    <property type="evidence" value="ECO:0000318"/>
    <property type="project" value="GO_Central"/>
</dbReference>
<dbReference type="VEuPathDB" id="TrichDB:TVAG_166700"/>
<evidence type="ECO:0000313" key="15">
    <source>
        <dbReference type="Proteomes" id="UP000001542"/>
    </source>
</evidence>
<dbReference type="OMA" id="LPYCCLY"/>
<dbReference type="EMBL" id="DS113191">
    <property type="protein sequence ID" value="EAY21295.1"/>
    <property type="molecule type" value="Genomic_DNA"/>
</dbReference>
<evidence type="ECO:0000256" key="10">
    <source>
        <dbReference type="ARBA" id="ARBA00031145"/>
    </source>
</evidence>
<dbReference type="Proteomes" id="UP000001542">
    <property type="component" value="Unassembled WGS sequence"/>
</dbReference>
<keyword evidence="8" id="KW-0274">FAD</keyword>
<dbReference type="OrthoDB" id="270728at2759"/>